<gene>
    <name evidence="1" type="ORF">EJB05_04051</name>
</gene>
<organism evidence="1 2">
    <name type="scientific">Eragrostis curvula</name>
    <name type="common">weeping love grass</name>
    <dbReference type="NCBI Taxonomy" id="38414"/>
    <lineage>
        <taxon>Eukaryota</taxon>
        <taxon>Viridiplantae</taxon>
        <taxon>Streptophyta</taxon>
        <taxon>Embryophyta</taxon>
        <taxon>Tracheophyta</taxon>
        <taxon>Spermatophyta</taxon>
        <taxon>Magnoliopsida</taxon>
        <taxon>Liliopsida</taxon>
        <taxon>Poales</taxon>
        <taxon>Poaceae</taxon>
        <taxon>PACMAD clade</taxon>
        <taxon>Chloridoideae</taxon>
        <taxon>Eragrostideae</taxon>
        <taxon>Eragrostidinae</taxon>
        <taxon>Eragrostis</taxon>
    </lineage>
</organism>
<dbReference type="Gramene" id="TVU44606">
    <property type="protein sequence ID" value="TVU44606"/>
    <property type="gene ID" value="EJB05_04051"/>
</dbReference>
<name>A0A5J9W9D1_9POAL</name>
<reference evidence="1 2" key="1">
    <citation type="journal article" date="2019" name="Sci. Rep.">
        <title>A high-quality genome of Eragrostis curvula grass provides insights into Poaceae evolution and supports new strategies to enhance forage quality.</title>
        <authorList>
            <person name="Carballo J."/>
            <person name="Santos B.A.C.M."/>
            <person name="Zappacosta D."/>
            <person name="Garbus I."/>
            <person name="Selva J.P."/>
            <person name="Gallo C.A."/>
            <person name="Diaz A."/>
            <person name="Albertini E."/>
            <person name="Caccamo M."/>
            <person name="Echenique V."/>
        </authorList>
    </citation>
    <scope>NUCLEOTIDE SEQUENCE [LARGE SCALE GENOMIC DNA]</scope>
    <source>
        <strain evidence="2">cv. Victoria</strain>
        <tissue evidence="1">Leaf</tissue>
    </source>
</reference>
<sequence>PSLTAPRPPPSTAVEFPVRKTSKTHRFTSPFSLFLSQNSVPHRSRTGERVLHPCCWKSKEETTPSSSNAVQSSCDGRRLKFPFVFPNSGELYSPSISPSPAPPQVIPKLIETLLDFPSHKFISFIQRILVCIEIEQPEGDAGTVDIEAEPGNVSENPATQGKHRCISQLFWMSLIECA</sequence>
<comment type="caution">
    <text evidence="1">The sequence shown here is derived from an EMBL/GenBank/DDBJ whole genome shotgun (WGS) entry which is preliminary data.</text>
</comment>
<keyword evidence="2" id="KW-1185">Reference proteome</keyword>
<accession>A0A5J9W9D1</accession>
<dbReference type="AlphaFoldDB" id="A0A5J9W9D1"/>
<evidence type="ECO:0000313" key="2">
    <source>
        <dbReference type="Proteomes" id="UP000324897"/>
    </source>
</evidence>
<protein>
    <submittedName>
        <fullName evidence="1">Uncharacterized protein</fullName>
    </submittedName>
</protein>
<proteinExistence type="predicted"/>
<evidence type="ECO:0000313" key="1">
    <source>
        <dbReference type="EMBL" id="TVU44606.1"/>
    </source>
</evidence>
<dbReference type="Proteomes" id="UP000324897">
    <property type="component" value="Chromosome 5"/>
</dbReference>
<dbReference type="EMBL" id="RWGY01000004">
    <property type="protein sequence ID" value="TVU44606.1"/>
    <property type="molecule type" value="Genomic_DNA"/>
</dbReference>
<feature type="non-terminal residue" evidence="1">
    <location>
        <position position="1"/>
    </location>
</feature>